<dbReference type="PROSITE" id="PS51186">
    <property type="entry name" value="GNAT"/>
    <property type="match status" value="1"/>
</dbReference>
<dbReference type="Gene3D" id="3.40.630.30">
    <property type="match status" value="1"/>
</dbReference>
<evidence type="ECO:0000313" key="3">
    <source>
        <dbReference type="EMBL" id="MCV9885606.1"/>
    </source>
</evidence>
<evidence type="ECO:0000313" key="4">
    <source>
        <dbReference type="Proteomes" id="UP001526147"/>
    </source>
</evidence>
<feature type="domain" description="N-acetyltransferase" evidence="2">
    <location>
        <begin position="1"/>
        <end position="150"/>
    </location>
</feature>
<keyword evidence="1" id="KW-0808">Transferase</keyword>
<organism evidence="3 4">
    <name type="scientific">Metabacillus halosaccharovorans</name>
    <dbReference type="NCBI Taxonomy" id="930124"/>
    <lineage>
        <taxon>Bacteria</taxon>
        <taxon>Bacillati</taxon>
        <taxon>Bacillota</taxon>
        <taxon>Bacilli</taxon>
        <taxon>Bacillales</taxon>
        <taxon>Bacillaceae</taxon>
        <taxon>Metabacillus</taxon>
    </lineage>
</organism>
<sequence length="150" mass="17346">MKIRRLESDEQIPINLLLQADPSEQLIIEYTRNGECFVAQMKDQVIGSYVLREKNLDTIELKNIVIKEDFQGQGLGKILLFHSIKHARNKGYKAIEVGTGNSSLGQLAFYQKCGFRMSEIDQDFFIRQYSDIIIENGIQCRDMIILRMEL</sequence>
<dbReference type="InterPro" id="IPR000182">
    <property type="entry name" value="GNAT_dom"/>
</dbReference>
<reference evidence="3 4" key="1">
    <citation type="submission" date="2022-10" db="EMBL/GenBank/DDBJ databases">
        <title>Draft genome assembly of moderately radiation resistant bacterium Metabacillus halosaccharovorans.</title>
        <authorList>
            <person name="Pal S."/>
            <person name="Gopinathan A."/>
        </authorList>
    </citation>
    <scope>NUCLEOTIDE SEQUENCE [LARGE SCALE GENOMIC DNA]</scope>
    <source>
        <strain evidence="3 4">VITHBRA001</strain>
    </source>
</reference>
<dbReference type="EMBL" id="JAOYEY010000032">
    <property type="protein sequence ID" value="MCV9885606.1"/>
    <property type="molecule type" value="Genomic_DNA"/>
</dbReference>
<keyword evidence="4" id="KW-1185">Reference proteome</keyword>
<dbReference type="SUPFAM" id="SSF55729">
    <property type="entry name" value="Acyl-CoA N-acyltransferases (Nat)"/>
    <property type="match status" value="1"/>
</dbReference>
<evidence type="ECO:0000259" key="2">
    <source>
        <dbReference type="PROSITE" id="PS51186"/>
    </source>
</evidence>
<dbReference type="Pfam" id="PF00583">
    <property type="entry name" value="Acetyltransf_1"/>
    <property type="match status" value="1"/>
</dbReference>
<comment type="caution">
    <text evidence="3">The sequence shown here is derived from an EMBL/GenBank/DDBJ whole genome shotgun (WGS) entry which is preliminary data.</text>
</comment>
<dbReference type="InterPro" id="IPR016181">
    <property type="entry name" value="Acyl_CoA_acyltransferase"/>
</dbReference>
<proteinExistence type="predicted"/>
<dbReference type="CDD" id="cd04301">
    <property type="entry name" value="NAT_SF"/>
    <property type="match status" value="1"/>
</dbReference>
<name>A0ABT3DGE9_9BACI</name>
<dbReference type="PANTHER" id="PTHR13947">
    <property type="entry name" value="GNAT FAMILY N-ACETYLTRANSFERASE"/>
    <property type="match status" value="1"/>
</dbReference>
<dbReference type="Proteomes" id="UP001526147">
    <property type="component" value="Unassembled WGS sequence"/>
</dbReference>
<evidence type="ECO:0000256" key="1">
    <source>
        <dbReference type="ARBA" id="ARBA00022679"/>
    </source>
</evidence>
<protein>
    <submittedName>
        <fullName evidence="3">GNAT family N-acetyltransferase</fullName>
    </submittedName>
</protein>
<dbReference type="RefSeq" id="WP_264142358.1">
    <property type="nucleotide sequence ID" value="NZ_JAOYEY010000032.1"/>
</dbReference>
<gene>
    <name evidence="3" type="ORF">OIH86_08060</name>
</gene>
<dbReference type="InterPro" id="IPR050769">
    <property type="entry name" value="NAT_camello-type"/>
</dbReference>
<accession>A0ABT3DGE9</accession>
<dbReference type="PANTHER" id="PTHR13947:SF37">
    <property type="entry name" value="LD18367P"/>
    <property type="match status" value="1"/>
</dbReference>